<sequence>MFWELAGVPAVAVRRGTRVESVHHVAACVASADGTIVEKIGTIETPVFLRSSAKPFIAAAAVRAGVLEAFGFGDRELAVMCASHNGEPGHTEVVAAMLERIGARVDDLRCGVQTPAYEPAAAALAARGEAPTQLNHNCSGKHAGILAFAKLLGAPFEGYLEPSHPAQREILALCERVSDDTFDGDKLAVDGCGIPVYATTLRNAAMSFARFASLEHLDDDDAAALARVAAAMANEPWYVAGTGRFDTDLMRATHGRVVGKAGAEAVHCDALLDAGLGVALKVLDGTRRAAPPATIALLDRLRALEPDARAALEPHVRVAVRNVAGRVVGDVAALDGWLPQEIALDV</sequence>
<reference evidence="1 2" key="1">
    <citation type="journal article" date="2022" name="ISME Commun">
        <title>Vulcanimicrobium alpinus gen. nov. sp. nov., the first cultivated representative of the candidate phylum 'Eremiobacterota', is a metabolically versatile aerobic anoxygenic phototroph.</title>
        <authorList>
            <person name="Yabe S."/>
            <person name="Muto K."/>
            <person name="Abe K."/>
            <person name="Yokota A."/>
            <person name="Staudigel H."/>
            <person name="Tebo B.M."/>
        </authorList>
    </citation>
    <scope>NUCLEOTIDE SEQUENCE [LARGE SCALE GENOMIC DNA]</scope>
    <source>
        <strain evidence="1 2">WC8-2</strain>
    </source>
</reference>
<evidence type="ECO:0000313" key="2">
    <source>
        <dbReference type="Proteomes" id="UP001317532"/>
    </source>
</evidence>
<dbReference type="Proteomes" id="UP001317532">
    <property type="component" value="Chromosome"/>
</dbReference>
<dbReference type="AlphaFoldDB" id="A0AAN2CB10"/>
<evidence type="ECO:0000313" key="1">
    <source>
        <dbReference type="EMBL" id="BDE07197.1"/>
    </source>
</evidence>
<dbReference type="PANTHER" id="PTHR42110">
    <property type="entry name" value="L-ASPARAGINASE, PUTATIVE (AFU_ORTHOLOGUE AFUA_3G11890)-RELATED"/>
    <property type="match status" value="1"/>
</dbReference>
<dbReference type="Pfam" id="PF06089">
    <property type="entry name" value="Asparaginase_II"/>
    <property type="match status" value="1"/>
</dbReference>
<dbReference type="InterPro" id="IPR010349">
    <property type="entry name" value="Asparaginase_II"/>
</dbReference>
<keyword evidence="2" id="KW-1185">Reference proteome</keyword>
<accession>A0AAN2CB10</accession>
<protein>
    <submittedName>
        <fullName evidence="1">Asparaginase</fullName>
    </submittedName>
</protein>
<dbReference type="PANTHER" id="PTHR42110:SF1">
    <property type="entry name" value="L-ASPARAGINASE, PUTATIVE (AFU_ORTHOLOGUE AFUA_3G11890)-RELATED"/>
    <property type="match status" value="1"/>
</dbReference>
<organism evidence="1 2">
    <name type="scientific">Vulcanimicrobium alpinum</name>
    <dbReference type="NCBI Taxonomy" id="3016050"/>
    <lineage>
        <taxon>Bacteria</taxon>
        <taxon>Bacillati</taxon>
        <taxon>Vulcanimicrobiota</taxon>
        <taxon>Vulcanimicrobiia</taxon>
        <taxon>Vulcanimicrobiales</taxon>
        <taxon>Vulcanimicrobiaceae</taxon>
        <taxon>Vulcanimicrobium</taxon>
    </lineage>
</organism>
<name>A0AAN2CB10_UNVUL</name>
<gene>
    <name evidence="1" type="ORF">WPS_24730</name>
</gene>
<proteinExistence type="predicted"/>
<dbReference type="RefSeq" id="WP_317994810.1">
    <property type="nucleotide sequence ID" value="NZ_AP025523.1"/>
</dbReference>
<dbReference type="KEGG" id="vab:WPS_24730"/>
<dbReference type="EMBL" id="AP025523">
    <property type="protein sequence ID" value="BDE07197.1"/>
    <property type="molecule type" value="Genomic_DNA"/>
</dbReference>